<feature type="domain" description="Peptidoglycan recognition protein family" evidence="11">
    <location>
        <begin position="23"/>
        <end position="164"/>
    </location>
</feature>
<evidence type="ECO:0000256" key="7">
    <source>
        <dbReference type="PIRNR" id="PIRNR037945"/>
    </source>
</evidence>
<dbReference type="InterPro" id="IPR015510">
    <property type="entry name" value="PGRP"/>
</dbReference>
<evidence type="ECO:0000313" key="12">
    <source>
        <dbReference type="EMBL" id="CAH2105810.1"/>
    </source>
</evidence>
<dbReference type="GO" id="GO:0009253">
    <property type="term" value="P:peptidoglycan catabolic process"/>
    <property type="evidence" value="ECO:0007669"/>
    <property type="project" value="InterPro"/>
</dbReference>
<comment type="similarity">
    <text evidence="1 7">Belongs to the N-acetylmuramoyl-L-alanine amidase 2 family.</text>
</comment>
<dbReference type="Gene3D" id="3.40.80.10">
    <property type="entry name" value="Peptidoglycan recognition protein-like"/>
    <property type="match status" value="1"/>
</dbReference>
<dbReference type="EMBL" id="CAKOGL010000028">
    <property type="protein sequence ID" value="CAH2105810.1"/>
    <property type="molecule type" value="Genomic_DNA"/>
</dbReference>
<evidence type="ECO:0000259" key="11">
    <source>
        <dbReference type="SMART" id="SM00701"/>
    </source>
</evidence>
<dbReference type="GO" id="GO:0008270">
    <property type="term" value="F:zinc ion binding"/>
    <property type="evidence" value="ECO:0007669"/>
    <property type="project" value="InterPro"/>
</dbReference>
<dbReference type="SMART" id="SM00644">
    <property type="entry name" value="Ami_2"/>
    <property type="match status" value="1"/>
</dbReference>
<feature type="signal peptide" evidence="9">
    <location>
        <begin position="1"/>
        <end position="17"/>
    </location>
</feature>
<dbReference type="Pfam" id="PF01510">
    <property type="entry name" value="Amidase_2"/>
    <property type="match status" value="1"/>
</dbReference>
<dbReference type="GO" id="GO:0008745">
    <property type="term" value="F:N-acetylmuramoyl-L-alanine amidase activity"/>
    <property type="evidence" value="ECO:0007669"/>
    <property type="project" value="InterPro"/>
</dbReference>
<comment type="subunit">
    <text evidence="2">Monomer.</text>
</comment>
<feature type="domain" description="N-acetylmuramoyl-L-alanine amidase" evidence="10">
    <location>
        <begin position="37"/>
        <end position="170"/>
    </location>
</feature>
<dbReference type="InterPro" id="IPR017331">
    <property type="entry name" value="Peptidoglycan_recognition"/>
</dbReference>
<keyword evidence="13" id="KW-1185">Reference proteome</keyword>
<dbReference type="PIRSF" id="PIRSF037945">
    <property type="entry name" value="PGRPs"/>
    <property type="match status" value="1"/>
</dbReference>
<keyword evidence="6 8" id="KW-1015">Disulfide bond</keyword>
<dbReference type="SMART" id="SM00701">
    <property type="entry name" value="PGRP"/>
    <property type="match status" value="1"/>
</dbReference>
<keyword evidence="4 9" id="KW-0732">Signal</keyword>
<dbReference type="Proteomes" id="UP001153954">
    <property type="component" value="Unassembled WGS sequence"/>
</dbReference>
<proteinExistence type="inferred from homology"/>
<accession>A0AAU9V4Y2</accession>
<evidence type="ECO:0000313" key="13">
    <source>
        <dbReference type="Proteomes" id="UP001153954"/>
    </source>
</evidence>
<dbReference type="PANTHER" id="PTHR11022:SF74">
    <property type="entry name" value="PEPTIDOGLYCAN-RECOGNITION PROTEIN SA"/>
    <property type="match status" value="1"/>
</dbReference>
<dbReference type="FunFam" id="3.40.80.10:FF:000001">
    <property type="entry name" value="Peptidoglycan recognition protein 1"/>
    <property type="match status" value="1"/>
</dbReference>
<sequence>MILNLIVIVCVILQVYCVEDACPNVVTFKEWRGAEQVYEEKLPLPVKWVIIQHTATKTCNSDESCKSIVQGMDDFYMNGFGYHIGYNFMVGGNGKVYEGGGWKNVGYHTMRYNSVSIGISFIGNYNIDEPTEEQLKVAQDLIQCGVKEEYLASDYHLVGQRQLVRTMSPGDNLYREIQSWPNFLSSKDPNDLPLSFDPVVNSG</sequence>
<evidence type="ECO:0000256" key="9">
    <source>
        <dbReference type="SAM" id="SignalP"/>
    </source>
</evidence>
<protein>
    <recommendedName>
        <fullName evidence="7">Peptidoglycan-recognition protein</fullName>
    </recommendedName>
</protein>
<feature type="disulfide bond" evidence="8">
    <location>
        <begin position="59"/>
        <end position="65"/>
    </location>
</feature>
<evidence type="ECO:0000256" key="4">
    <source>
        <dbReference type="ARBA" id="ARBA00022729"/>
    </source>
</evidence>
<comment type="caution">
    <text evidence="12">The sequence shown here is derived from an EMBL/GenBank/DDBJ whole genome shotgun (WGS) entry which is preliminary data.</text>
</comment>
<reference evidence="12" key="1">
    <citation type="submission" date="2022-03" db="EMBL/GenBank/DDBJ databases">
        <authorList>
            <person name="Tunstrom K."/>
        </authorList>
    </citation>
    <scope>NUCLEOTIDE SEQUENCE</scope>
</reference>
<evidence type="ECO:0000256" key="2">
    <source>
        <dbReference type="ARBA" id="ARBA00011245"/>
    </source>
</evidence>
<dbReference type="InterPro" id="IPR006619">
    <property type="entry name" value="PGRP_domain_met/bac"/>
</dbReference>
<dbReference type="GO" id="GO:0042834">
    <property type="term" value="F:peptidoglycan binding"/>
    <property type="evidence" value="ECO:0007669"/>
    <property type="project" value="InterPro"/>
</dbReference>
<dbReference type="InterPro" id="IPR002502">
    <property type="entry name" value="Amidase_domain"/>
</dbReference>
<dbReference type="AlphaFoldDB" id="A0AAU9V4Y2"/>
<dbReference type="GO" id="GO:0045087">
    <property type="term" value="P:innate immune response"/>
    <property type="evidence" value="ECO:0007669"/>
    <property type="project" value="UniProtKB-KW"/>
</dbReference>
<dbReference type="CDD" id="cd06583">
    <property type="entry name" value="PGRP"/>
    <property type="match status" value="1"/>
</dbReference>
<dbReference type="SUPFAM" id="SSF55846">
    <property type="entry name" value="N-acetylmuramoyl-L-alanine amidase-like"/>
    <property type="match status" value="1"/>
</dbReference>
<keyword evidence="3 7" id="KW-0399">Innate immunity</keyword>
<evidence type="ECO:0000256" key="3">
    <source>
        <dbReference type="ARBA" id="ARBA00022588"/>
    </source>
</evidence>
<feature type="disulfide bond" evidence="8">
    <location>
        <begin position="22"/>
        <end position="144"/>
    </location>
</feature>
<evidence type="ECO:0000256" key="5">
    <source>
        <dbReference type="ARBA" id="ARBA00022859"/>
    </source>
</evidence>
<gene>
    <name evidence="12" type="ORF">EEDITHA_LOCUS20020</name>
</gene>
<keyword evidence="5 7" id="KW-0391">Immunity</keyword>
<evidence type="ECO:0000256" key="8">
    <source>
        <dbReference type="PIRSR" id="PIRSR037945-1"/>
    </source>
</evidence>
<feature type="chain" id="PRO_5043796135" description="Peptidoglycan-recognition protein" evidence="9">
    <location>
        <begin position="18"/>
        <end position="203"/>
    </location>
</feature>
<evidence type="ECO:0000256" key="1">
    <source>
        <dbReference type="ARBA" id="ARBA00007553"/>
    </source>
</evidence>
<name>A0AAU9V4Y2_EUPED</name>
<evidence type="ECO:0000259" key="10">
    <source>
        <dbReference type="SMART" id="SM00644"/>
    </source>
</evidence>
<evidence type="ECO:0000256" key="6">
    <source>
        <dbReference type="ARBA" id="ARBA00023157"/>
    </source>
</evidence>
<dbReference type="PANTHER" id="PTHR11022">
    <property type="entry name" value="PEPTIDOGLYCAN RECOGNITION PROTEIN"/>
    <property type="match status" value="1"/>
</dbReference>
<organism evidence="12 13">
    <name type="scientific">Euphydryas editha</name>
    <name type="common">Edith's checkerspot</name>
    <dbReference type="NCBI Taxonomy" id="104508"/>
    <lineage>
        <taxon>Eukaryota</taxon>
        <taxon>Metazoa</taxon>
        <taxon>Ecdysozoa</taxon>
        <taxon>Arthropoda</taxon>
        <taxon>Hexapoda</taxon>
        <taxon>Insecta</taxon>
        <taxon>Pterygota</taxon>
        <taxon>Neoptera</taxon>
        <taxon>Endopterygota</taxon>
        <taxon>Lepidoptera</taxon>
        <taxon>Glossata</taxon>
        <taxon>Ditrysia</taxon>
        <taxon>Papilionoidea</taxon>
        <taxon>Nymphalidae</taxon>
        <taxon>Nymphalinae</taxon>
        <taxon>Euphydryas</taxon>
    </lineage>
</organism>
<dbReference type="InterPro" id="IPR036505">
    <property type="entry name" value="Amidase/PGRP_sf"/>
</dbReference>